<dbReference type="EMBL" id="CM055763">
    <property type="protein sequence ID" value="KAJ7985522.1"/>
    <property type="molecule type" value="Genomic_DNA"/>
</dbReference>
<protein>
    <submittedName>
        <fullName evidence="1">Uncharacterized protein</fullName>
    </submittedName>
</protein>
<name>A0ACC2F2H7_DALPE</name>
<proteinExistence type="predicted"/>
<sequence length="157" mass="17299">MFEINNIQRPGELRTPPLPRNENPNALPFPSMPFSLSVRRTVRDGWFQLPQRRSAGTRPPGQEVSSATHTGLMPPRHRATPPSASTFAPPPSSQSSRRCCFALYGRKNKYPSACRQAELTTEQFSVASTLTTGLVRPRHAAPVSDGPDEAPGPRFCF</sequence>
<accession>A0ACC2F2H7</accession>
<reference evidence="1" key="1">
    <citation type="submission" date="2021-05" db="EMBL/GenBank/DDBJ databases">
        <authorList>
            <person name="Pan Q."/>
            <person name="Jouanno E."/>
            <person name="Zahm M."/>
            <person name="Klopp C."/>
            <person name="Cabau C."/>
            <person name="Louis A."/>
            <person name="Berthelot C."/>
            <person name="Parey E."/>
            <person name="Roest Crollius H."/>
            <person name="Montfort J."/>
            <person name="Robinson-Rechavi M."/>
            <person name="Bouchez O."/>
            <person name="Lampietro C."/>
            <person name="Lopez Roques C."/>
            <person name="Donnadieu C."/>
            <person name="Postlethwait J."/>
            <person name="Bobe J."/>
            <person name="Dillon D."/>
            <person name="Chandos A."/>
            <person name="von Hippel F."/>
            <person name="Guiguen Y."/>
        </authorList>
    </citation>
    <scope>NUCLEOTIDE SEQUENCE</scope>
    <source>
        <strain evidence="1">YG-Jan2019</strain>
    </source>
</reference>
<evidence type="ECO:0000313" key="1">
    <source>
        <dbReference type="EMBL" id="KAJ7985522.1"/>
    </source>
</evidence>
<keyword evidence="2" id="KW-1185">Reference proteome</keyword>
<dbReference type="Proteomes" id="UP001157502">
    <property type="component" value="Chromosome 36"/>
</dbReference>
<gene>
    <name evidence="1" type="ORF">DPEC_G00352930</name>
</gene>
<organism evidence="1 2">
    <name type="scientific">Dallia pectoralis</name>
    <name type="common">Alaska blackfish</name>
    <dbReference type="NCBI Taxonomy" id="75939"/>
    <lineage>
        <taxon>Eukaryota</taxon>
        <taxon>Metazoa</taxon>
        <taxon>Chordata</taxon>
        <taxon>Craniata</taxon>
        <taxon>Vertebrata</taxon>
        <taxon>Euteleostomi</taxon>
        <taxon>Actinopterygii</taxon>
        <taxon>Neopterygii</taxon>
        <taxon>Teleostei</taxon>
        <taxon>Protacanthopterygii</taxon>
        <taxon>Esociformes</taxon>
        <taxon>Umbridae</taxon>
        <taxon>Dallia</taxon>
    </lineage>
</organism>
<evidence type="ECO:0000313" key="2">
    <source>
        <dbReference type="Proteomes" id="UP001157502"/>
    </source>
</evidence>
<comment type="caution">
    <text evidence="1">The sequence shown here is derived from an EMBL/GenBank/DDBJ whole genome shotgun (WGS) entry which is preliminary data.</text>
</comment>